<evidence type="ECO:0000313" key="4">
    <source>
        <dbReference type="EMBL" id="KAF3001351.1"/>
    </source>
</evidence>
<comment type="caution">
    <text evidence="4">The sequence shown here is derived from an EMBL/GenBank/DDBJ whole genome shotgun (WGS) entry which is preliminary data.</text>
</comment>
<keyword evidence="1" id="KW-0677">Repeat</keyword>
<dbReference type="PANTHER" id="PTHR10039:SF5">
    <property type="entry name" value="NACHT DOMAIN-CONTAINING PROTEIN"/>
    <property type="match status" value="1"/>
</dbReference>
<dbReference type="InterPro" id="IPR056693">
    <property type="entry name" value="DUF7791"/>
</dbReference>
<reference evidence="4" key="1">
    <citation type="submission" date="2019-04" db="EMBL/GenBank/DDBJ databases">
        <title>Sequencing of skin fungus with MAO and IRED activity.</title>
        <authorList>
            <person name="Marsaioli A.J."/>
            <person name="Bonatto J.M.C."/>
            <person name="Reis Junior O."/>
        </authorList>
    </citation>
    <scope>NUCLEOTIDE SEQUENCE</scope>
    <source>
        <strain evidence="4">30M1</strain>
    </source>
</reference>
<dbReference type="OrthoDB" id="443402at2759"/>
<name>A0A9P4W7V3_CURKU</name>
<dbReference type="PANTHER" id="PTHR10039">
    <property type="entry name" value="AMELOGENIN"/>
    <property type="match status" value="1"/>
</dbReference>
<evidence type="ECO:0000259" key="3">
    <source>
        <dbReference type="Pfam" id="PF25053"/>
    </source>
</evidence>
<evidence type="ECO:0000313" key="5">
    <source>
        <dbReference type="Proteomes" id="UP000801428"/>
    </source>
</evidence>
<dbReference type="InterPro" id="IPR056884">
    <property type="entry name" value="NPHP3-like_N"/>
</dbReference>
<evidence type="ECO:0008006" key="6">
    <source>
        <dbReference type="Google" id="ProtNLM"/>
    </source>
</evidence>
<dbReference type="SUPFAM" id="SSF52540">
    <property type="entry name" value="P-loop containing nucleoside triphosphate hydrolases"/>
    <property type="match status" value="1"/>
</dbReference>
<dbReference type="Pfam" id="PF24883">
    <property type="entry name" value="NPHP3_N"/>
    <property type="match status" value="1"/>
</dbReference>
<organism evidence="4 5">
    <name type="scientific">Curvularia kusanoi</name>
    <name type="common">Cochliobolus kusanoi</name>
    <dbReference type="NCBI Taxonomy" id="90978"/>
    <lineage>
        <taxon>Eukaryota</taxon>
        <taxon>Fungi</taxon>
        <taxon>Dikarya</taxon>
        <taxon>Ascomycota</taxon>
        <taxon>Pezizomycotina</taxon>
        <taxon>Dothideomycetes</taxon>
        <taxon>Pleosporomycetidae</taxon>
        <taxon>Pleosporales</taxon>
        <taxon>Pleosporineae</taxon>
        <taxon>Pleosporaceae</taxon>
        <taxon>Curvularia</taxon>
    </lineage>
</organism>
<dbReference type="Proteomes" id="UP000801428">
    <property type="component" value="Unassembled WGS sequence"/>
</dbReference>
<dbReference type="InterPro" id="IPR027417">
    <property type="entry name" value="P-loop_NTPase"/>
</dbReference>
<feature type="domain" description="DUF7791" evidence="3">
    <location>
        <begin position="546"/>
        <end position="666"/>
    </location>
</feature>
<dbReference type="AlphaFoldDB" id="A0A9P4W7V3"/>
<dbReference type="Pfam" id="PF25053">
    <property type="entry name" value="DUF7791"/>
    <property type="match status" value="1"/>
</dbReference>
<feature type="domain" description="Nephrocystin 3-like N-terminal" evidence="2">
    <location>
        <begin position="248"/>
        <end position="416"/>
    </location>
</feature>
<accession>A0A9P4W7V3</accession>
<keyword evidence="5" id="KW-1185">Reference proteome</keyword>
<dbReference type="EMBL" id="SWKU01000013">
    <property type="protein sequence ID" value="KAF3001351.1"/>
    <property type="molecule type" value="Genomic_DNA"/>
</dbReference>
<evidence type="ECO:0000256" key="1">
    <source>
        <dbReference type="ARBA" id="ARBA00022737"/>
    </source>
</evidence>
<protein>
    <recommendedName>
        <fullName evidence="6">NACHT domain-containing protein</fullName>
    </recommendedName>
</protein>
<gene>
    <name evidence="4" type="ORF">E8E13_006193</name>
</gene>
<dbReference type="Gene3D" id="3.40.50.300">
    <property type="entry name" value="P-loop containing nucleotide triphosphate hydrolases"/>
    <property type="match status" value="1"/>
</dbReference>
<sequence>MAEALAVIGLVSSMVTFVDFGSKVVNGAKRIRDSGEGALEDLEELAKIVEDVRRFNREAQIQLRNGHRPSSDVIRITEMVAECEKICDRIRILIQKLAVRDSSILETGRVALQAIRKKKDIQDLRTRLDALDKRIRSNIQHIFQEDRHDSVLNRLKEIELRQQEEGIKQTSNLNSVKDNIIQLINQNESWNEKQIETQKLMFADLITSLNHLREERIMALKQIEVLRSLHFPEIRRRHDQIPAAEHRTNQWIYNPTKTAFATWLESSKSDDGLFYIFGKAGSGKSTLMKQISESTDTRKRLDGSYEWTISSFYFWNQGSEMQKSELGLFQSLLYQILKTTPELAQIMSQDRLNHEVWDLKCLKAAFELITRQFKFKTRHCFFIDGLDEYEGDEFDVVGMLKTLSSSGRIKICVSSRPGRIYERFVREKILSRDRMLDIAEFTKSDMEIYVRKRLQDSDLFSEMAFPSGLKSMMHPTCQQIIVDITNRADGVWLWVFLVTRDIVRQVERDESITRLRRIVDEFPADLEKYFERIIERIDGMHKDEMAQTVLVTMDELQPLPLYAFHLLEREREDPDYALKEGLKPLREQELKPQYGRWKARVRNRCGDLLIVDDQPHPIFLSHSVDFLHRTVRDFLQDCYQTQLRSHLKRAFDPSVSLCKIYLCLLKGHPYNSFNEKRTINTIIGLTDELLYYAHEVEKRSDVKETPLVAVLDEVDRVNTSFDMAKGNHWTHARDLPYDQGSDHYFEGGNCNFLALTIQARLVKKADDHFWTTRFDRPG</sequence>
<proteinExistence type="predicted"/>
<evidence type="ECO:0000259" key="2">
    <source>
        <dbReference type="Pfam" id="PF24883"/>
    </source>
</evidence>